<dbReference type="GO" id="GO:0048255">
    <property type="term" value="P:mRNA stabilization"/>
    <property type="evidence" value="ECO:0007669"/>
    <property type="project" value="TreeGrafter"/>
</dbReference>
<reference evidence="7" key="1">
    <citation type="submission" date="2017-10" db="EMBL/GenBank/DDBJ databases">
        <title>Rapid genome shrinkage in a self-fertile nematode reveals novel sperm competition proteins.</title>
        <authorList>
            <person name="Yin D."/>
            <person name="Schwarz E.M."/>
            <person name="Thomas C.G."/>
            <person name="Felde R.L."/>
            <person name="Korf I.F."/>
            <person name="Cutter A.D."/>
            <person name="Schartner C.M."/>
            <person name="Ralston E.J."/>
            <person name="Meyer B.J."/>
            <person name="Haag E.S."/>
        </authorList>
    </citation>
    <scope>NUCLEOTIDE SEQUENCE [LARGE SCALE GENOMIC DNA]</scope>
    <source>
        <strain evidence="7">JU1422</strain>
    </source>
</reference>
<evidence type="ECO:0000256" key="5">
    <source>
        <dbReference type="SAM" id="MobiDB-lite"/>
    </source>
</evidence>
<name>A0A2G5UIY6_9PELO</name>
<dbReference type="PANTHER" id="PTHR12974:SF36">
    <property type="entry name" value="POLYNUCLEOTIDE ADENYLYLTRANSFERASE"/>
    <property type="match status" value="1"/>
</dbReference>
<comment type="similarity">
    <text evidence="1">Belongs to the TENT family.</text>
</comment>
<dbReference type="InterPro" id="IPR012937">
    <property type="entry name" value="TET5"/>
</dbReference>
<dbReference type="Pfam" id="PF07984">
    <property type="entry name" value="NTP_transf_7"/>
    <property type="match status" value="1"/>
</dbReference>
<dbReference type="EC" id="2.7.7.19" evidence="2"/>
<dbReference type="Proteomes" id="UP000230233">
    <property type="component" value="Chromosome III"/>
</dbReference>
<dbReference type="AlphaFoldDB" id="A0A2G5UIY6"/>
<evidence type="ECO:0000256" key="2">
    <source>
        <dbReference type="ARBA" id="ARBA00012388"/>
    </source>
</evidence>
<feature type="region of interest" description="Disordered" evidence="5">
    <location>
        <begin position="17"/>
        <end position="37"/>
    </location>
</feature>
<organism evidence="6 7">
    <name type="scientific">Caenorhabditis nigoni</name>
    <dbReference type="NCBI Taxonomy" id="1611254"/>
    <lineage>
        <taxon>Eukaryota</taxon>
        <taxon>Metazoa</taxon>
        <taxon>Ecdysozoa</taxon>
        <taxon>Nematoda</taxon>
        <taxon>Chromadorea</taxon>
        <taxon>Rhabditida</taxon>
        <taxon>Rhabditina</taxon>
        <taxon>Rhabditomorpha</taxon>
        <taxon>Rhabditoidea</taxon>
        <taxon>Rhabditidae</taxon>
        <taxon>Peloderinae</taxon>
        <taxon>Caenorhabditis</taxon>
    </lineage>
</organism>
<proteinExistence type="inferred from homology"/>
<accession>A0A2G5UIY6</accession>
<dbReference type="EMBL" id="PDUG01000003">
    <property type="protein sequence ID" value="PIC39301.1"/>
    <property type="molecule type" value="Genomic_DNA"/>
</dbReference>
<protein>
    <recommendedName>
        <fullName evidence="2">polynucleotide adenylyltransferase</fullName>
        <ecNumber evidence="2">2.7.7.19</ecNumber>
    </recommendedName>
</protein>
<dbReference type="PANTHER" id="PTHR12974">
    <property type="entry name" value="PRION-LIKE- Q/N-RICH -DOMAIN-BEARING PROTEIN PROTEIN 44"/>
    <property type="match status" value="1"/>
</dbReference>
<dbReference type="GO" id="GO:0003723">
    <property type="term" value="F:RNA binding"/>
    <property type="evidence" value="ECO:0007669"/>
    <property type="project" value="TreeGrafter"/>
</dbReference>
<dbReference type="GO" id="GO:1990817">
    <property type="term" value="F:poly(A) RNA polymerase activity"/>
    <property type="evidence" value="ECO:0007669"/>
    <property type="project" value="UniProtKB-EC"/>
</dbReference>
<evidence type="ECO:0000256" key="4">
    <source>
        <dbReference type="ARBA" id="ARBA00047933"/>
    </source>
</evidence>
<evidence type="ECO:0000256" key="3">
    <source>
        <dbReference type="ARBA" id="ARBA00022679"/>
    </source>
</evidence>
<comment type="catalytic activity">
    <reaction evidence="4">
        <text>RNA(n) + ATP = RNA(n)-3'-adenine ribonucleotide + diphosphate</text>
        <dbReference type="Rhea" id="RHEA:11332"/>
        <dbReference type="Rhea" id="RHEA-COMP:14527"/>
        <dbReference type="Rhea" id="RHEA-COMP:17347"/>
        <dbReference type="ChEBI" id="CHEBI:30616"/>
        <dbReference type="ChEBI" id="CHEBI:33019"/>
        <dbReference type="ChEBI" id="CHEBI:140395"/>
        <dbReference type="ChEBI" id="CHEBI:173115"/>
        <dbReference type="EC" id="2.7.7.19"/>
    </reaction>
    <physiologicalReaction direction="left-to-right" evidence="4">
        <dbReference type="Rhea" id="RHEA:11333"/>
    </physiologicalReaction>
</comment>
<evidence type="ECO:0000313" key="7">
    <source>
        <dbReference type="Proteomes" id="UP000230233"/>
    </source>
</evidence>
<keyword evidence="3" id="KW-0808">Transferase</keyword>
<keyword evidence="7" id="KW-1185">Reference proteome</keyword>
<evidence type="ECO:0000256" key="1">
    <source>
        <dbReference type="ARBA" id="ARBA00007631"/>
    </source>
</evidence>
<dbReference type="OrthoDB" id="5874347at2759"/>
<comment type="caution">
    <text evidence="6">The sequence shown here is derived from an EMBL/GenBank/DDBJ whole genome shotgun (WGS) entry which is preliminary data.</text>
</comment>
<evidence type="ECO:0000313" key="6">
    <source>
        <dbReference type="EMBL" id="PIC39301.1"/>
    </source>
</evidence>
<gene>
    <name evidence="6" type="primary">Cnig_chr_III.g11033</name>
    <name evidence="6" type="ORF">B9Z55_011033</name>
</gene>
<sequence>MKVRVIFAVCIRNCVPIEPGSNKKAQREQPTGSNEENKEYLPFRISSYYKDLKKAISDVKNRRIDTVEPDKIRGGGFLKNAHLKTKGFVDARDGDDLEKLLELV</sequence>